<feature type="region of interest" description="Disordered" evidence="1">
    <location>
        <begin position="61"/>
        <end position="116"/>
    </location>
</feature>
<evidence type="ECO:0000256" key="1">
    <source>
        <dbReference type="SAM" id="MobiDB-lite"/>
    </source>
</evidence>
<evidence type="ECO:0000313" key="3">
    <source>
        <dbReference type="Proteomes" id="UP000011976"/>
    </source>
</evidence>
<sequence length="339" mass="37554">MYKPNASCEHAHLPAQQPGDIHRSPPHHAHLADPGHAYTDRSTDLTADLIRPMPSADFRLRSRADSAISSRLRPRRGRAQNLTQPSNTAGPNRMARNPADGAHEHAPAASRRTQAADATLTTMAATGSMLAAPPPAYFPLATDTQELGAFGHEQAPPPTRADSLWSKLTMADDEPTQAKVWFRLDAIPLPWHAHELYWACLANSLRPEEKATGHCIDSRIVLGYWAQRRRTDAFWDVTLCDGYQAIEDAWVPAVTHLRVREAVHVYVGPNLPAVSRGAMALADLARAVGHDSIERCYSRPLRTDRAETVTHMACDAVTDSVWYQTFTETHLIHVHPRHT</sequence>
<dbReference type="EMBL" id="DF196786">
    <property type="protein sequence ID" value="GAC76273.1"/>
    <property type="molecule type" value="Genomic_DNA"/>
</dbReference>
<dbReference type="Proteomes" id="UP000011976">
    <property type="component" value="Unassembled WGS sequence"/>
</dbReference>
<dbReference type="AlphaFoldDB" id="M9MFK7"/>
<feature type="region of interest" description="Disordered" evidence="1">
    <location>
        <begin position="1"/>
        <end position="40"/>
    </location>
</feature>
<feature type="compositionally biased region" description="Polar residues" evidence="1">
    <location>
        <begin position="80"/>
        <end position="90"/>
    </location>
</feature>
<reference evidence="3" key="1">
    <citation type="journal article" date="2013" name="Genome Announc.">
        <title>Genome sequence of the basidiomycetous yeast Pseudozyma antarctica T-34, a producer of the glycolipid biosurfactants mannosylerythritol lipids.</title>
        <authorList>
            <person name="Morita T."/>
            <person name="Koike H."/>
            <person name="Koyama Y."/>
            <person name="Hagiwara H."/>
            <person name="Ito E."/>
            <person name="Fukuoka T."/>
            <person name="Imura T."/>
            <person name="Machida M."/>
            <person name="Kitamoto D."/>
        </authorList>
    </citation>
    <scope>NUCLEOTIDE SEQUENCE [LARGE SCALE GENOMIC DNA]</scope>
    <source>
        <strain evidence="3">T-34</strain>
    </source>
</reference>
<proteinExistence type="predicted"/>
<accession>M9MFK7</accession>
<organism evidence="2 3">
    <name type="scientific">Pseudozyma antarctica (strain T-34)</name>
    <name type="common">Yeast</name>
    <name type="synonym">Candida antarctica</name>
    <dbReference type="NCBI Taxonomy" id="1151754"/>
    <lineage>
        <taxon>Eukaryota</taxon>
        <taxon>Fungi</taxon>
        <taxon>Dikarya</taxon>
        <taxon>Basidiomycota</taxon>
        <taxon>Ustilaginomycotina</taxon>
        <taxon>Ustilaginomycetes</taxon>
        <taxon>Ustilaginales</taxon>
        <taxon>Ustilaginaceae</taxon>
        <taxon>Moesziomyces</taxon>
    </lineage>
</organism>
<gene>
    <name evidence="2" type="ORF">PANT_20c00036</name>
</gene>
<name>M9MFK7_PSEA3</name>
<feature type="compositionally biased region" description="Basic and acidic residues" evidence="1">
    <location>
        <begin position="30"/>
        <end position="40"/>
    </location>
</feature>
<evidence type="ECO:0000313" key="2">
    <source>
        <dbReference type="EMBL" id="GAC76273.1"/>
    </source>
</evidence>
<protein>
    <submittedName>
        <fullName evidence="2">Uncharacterized protein</fullName>
    </submittedName>
</protein>